<proteinExistence type="predicted"/>
<organism evidence="2 3">
    <name type="scientific">Serratia quinivorans</name>
    <dbReference type="NCBI Taxonomy" id="137545"/>
    <lineage>
        <taxon>Bacteria</taxon>
        <taxon>Pseudomonadati</taxon>
        <taxon>Pseudomonadota</taxon>
        <taxon>Gammaproteobacteria</taxon>
        <taxon>Enterobacterales</taxon>
        <taxon>Yersiniaceae</taxon>
        <taxon>Serratia</taxon>
    </lineage>
</organism>
<feature type="region of interest" description="Disordered" evidence="1">
    <location>
        <begin position="1"/>
        <end position="26"/>
    </location>
</feature>
<evidence type="ECO:0000256" key="1">
    <source>
        <dbReference type="SAM" id="MobiDB-lite"/>
    </source>
</evidence>
<dbReference type="EMBL" id="UGYN01000002">
    <property type="protein sequence ID" value="SUI50075.1"/>
    <property type="molecule type" value="Genomic_DNA"/>
</dbReference>
<gene>
    <name evidence="2" type="ORF">NCTC11544_01099</name>
</gene>
<dbReference type="AlphaFoldDB" id="A0A379YTG3"/>
<evidence type="ECO:0000313" key="3">
    <source>
        <dbReference type="Proteomes" id="UP000255529"/>
    </source>
</evidence>
<evidence type="ECO:0000313" key="2">
    <source>
        <dbReference type="EMBL" id="SUI50075.1"/>
    </source>
</evidence>
<dbReference type="Proteomes" id="UP000255529">
    <property type="component" value="Unassembled WGS sequence"/>
</dbReference>
<reference evidence="2 3" key="1">
    <citation type="submission" date="2018-06" db="EMBL/GenBank/DDBJ databases">
        <authorList>
            <consortium name="Pathogen Informatics"/>
            <person name="Doyle S."/>
        </authorList>
    </citation>
    <scope>NUCLEOTIDE SEQUENCE [LARGE SCALE GENOMIC DNA]</scope>
    <source>
        <strain evidence="2 3">NCTC11544</strain>
    </source>
</reference>
<name>A0A379YTG3_9GAMM</name>
<protein>
    <submittedName>
        <fullName evidence="2">Uncharacterized protein</fullName>
    </submittedName>
</protein>
<accession>A0A379YTG3</accession>
<sequence length="110" mass="12328">MESAKRISGLHRKLQNGSLRRASEPKSNQLNICTKVLSDFPVVPLDLKDIFQRFVQALSDAKKVASVLTIKGLFISIVRAIEGSPIHGGNQDRYKEAVECFEQIVIIDEY</sequence>